<dbReference type="InterPro" id="IPR032710">
    <property type="entry name" value="NTF2-like_dom_sf"/>
</dbReference>
<evidence type="ECO:0000259" key="2">
    <source>
        <dbReference type="Pfam" id="PF08332"/>
    </source>
</evidence>
<dbReference type="SUPFAM" id="SSF54427">
    <property type="entry name" value="NTF2-like"/>
    <property type="match status" value="1"/>
</dbReference>
<keyword evidence="1" id="KW-0732">Signal</keyword>
<accession>A0A7W7C7M4</accession>
<dbReference type="InterPro" id="IPR016887">
    <property type="entry name" value="UCP028470_steroid_isom-rel"/>
</dbReference>
<dbReference type="RefSeq" id="WP_185000958.1">
    <property type="nucleotide sequence ID" value="NZ_BAAAUI010000018.1"/>
</dbReference>
<evidence type="ECO:0000313" key="3">
    <source>
        <dbReference type="EMBL" id="MBB4674896.1"/>
    </source>
</evidence>
<dbReference type="PIRSF" id="PIRSF028470">
    <property type="entry name" value="UCP028470"/>
    <property type="match status" value="1"/>
</dbReference>
<comment type="caution">
    <text evidence="3">The sequence shown here is derived from an EMBL/GenBank/DDBJ whole genome shotgun (WGS) entry which is preliminary data.</text>
</comment>
<sequence length="171" mass="18215">MLNAQNGRIRVLAASALVIGLVLGGGAAASATGADGAATLSTASVQDLPSKQEIAAQFTAWDAAIATGNSQTVANRYGHGAVLLPTLSNRVRTDRAGIVDYFNHFLENKPRGRILQSFITIQGPHSAVDTGTYRFTFANGSTTDARYTFVYEKRNGHWVIINHHSSKMPEG</sequence>
<dbReference type="GO" id="GO:0005516">
    <property type="term" value="F:calmodulin binding"/>
    <property type="evidence" value="ECO:0007669"/>
    <property type="project" value="InterPro"/>
</dbReference>
<reference evidence="3 4" key="1">
    <citation type="submission" date="2020-08" db="EMBL/GenBank/DDBJ databases">
        <title>Sequencing the genomes of 1000 actinobacteria strains.</title>
        <authorList>
            <person name="Klenk H.-P."/>
        </authorList>
    </citation>
    <scope>NUCLEOTIDE SEQUENCE [LARGE SCALE GENOMIC DNA]</scope>
    <source>
        <strain evidence="3 4">DSM 44230</strain>
    </source>
</reference>
<dbReference type="AlphaFoldDB" id="A0A7W7C7M4"/>
<dbReference type="Proteomes" id="UP000533598">
    <property type="component" value="Unassembled WGS sequence"/>
</dbReference>
<feature type="signal peptide" evidence="1">
    <location>
        <begin position="1"/>
        <end position="27"/>
    </location>
</feature>
<gene>
    <name evidence="3" type="ORF">HNR67_001014</name>
</gene>
<dbReference type="EMBL" id="JACHMH010000001">
    <property type="protein sequence ID" value="MBB4674896.1"/>
    <property type="molecule type" value="Genomic_DNA"/>
</dbReference>
<protein>
    <submittedName>
        <fullName evidence="3">Uncharacterized protein (TIGR02246 family)</fullName>
    </submittedName>
</protein>
<evidence type="ECO:0000313" key="4">
    <source>
        <dbReference type="Proteomes" id="UP000533598"/>
    </source>
</evidence>
<dbReference type="InterPro" id="IPR011944">
    <property type="entry name" value="Steroid_delta5-4_isomerase"/>
</dbReference>
<feature type="domain" description="Calcium/calmodulin-dependent protein kinase II association-domain" evidence="2">
    <location>
        <begin position="51"/>
        <end position="169"/>
    </location>
</feature>
<feature type="chain" id="PRO_5038688069" evidence="1">
    <location>
        <begin position="28"/>
        <end position="171"/>
    </location>
</feature>
<dbReference type="GO" id="GO:0004683">
    <property type="term" value="F:calcium/calmodulin-dependent protein kinase activity"/>
    <property type="evidence" value="ECO:0007669"/>
    <property type="project" value="InterPro"/>
</dbReference>
<dbReference type="NCBIfam" id="TIGR02246">
    <property type="entry name" value="SgcJ/EcaC family oxidoreductase"/>
    <property type="match status" value="1"/>
</dbReference>
<proteinExistence type="predicted"/>
<evidence type="ECO:0000256" key="1">
    <source>
        <dbReference type="SAM" id="SignalP"/>
    </source>
</evidence>
<keyword evidence="4" id="KW-1185">Reference proteome</keyword>
<name>A0A7W7C7M4_9PSEU</name>
<dbReference type="Pfam" id="PF08332">
    <property type="entry name" value="CaMKII_AD"/>
    <property type="match status" value="1"/>
</dbReference>
<dbReference type="InterPro" id="IPR013543">
    <property type="entry name" value="Ca/CaM-dep_prot_kinase-assoc"/>
</dbReference>
<dbReference type="Gene3D" id="3.10.450.50">
    <property type="match status" value="1"/>
</dbReference>
<organism evidence="3 4">
    <name type="scientific">Crossiella cryophila</name>
    <dbReference type="NCBI Taxonomy" id="43355"/>
    <lineage>
        <taxon>Bacteria</taxon>
        <taxon>Bacillati</taxon>
        <taxon>Actinomycetota</taxon>
        <taxon>Actinomycetes</taxon>
        <taxon>Pseudonocardiales</taxon>
        <taxon>Pseudonocardiaceae</taxon>
        <taxon>Crossiella</taxon>
    </lineage>
</organism>